<feature type="region of interest" description="Disordered" evidence="2">
    <location>
        <begin position="47"/>
        <end position="71"/>
    </location>
</feature>
<dbReference type="InterPro" id="IPR013783">
    <property type="entry name" value="Ig-like_fold"/>
</dbReference>
<organism evidence="3 4">
    <name type="scientific">Patiria miniata</name>
    <name type="common">Bat star</name>
    <name type="synonym">Asterina miniata</name>
    <dbReference type="NCBI Taxonomy" id="46514"/>
    <lineage>
        <taxon>Eukaryota</taxon>
        <taxon>Metazoa</taxon>
        <taxon>Echinodermata</taxon>
        <taxon>Eleutherozoa</taxon>
        <taxon>Asterozoa</taxon>
        <taxon>Asteroidea</taxon>
        <taxon>Valvatacea</taxon>
        <taxon>Valvatida</taxon>
        <taxon>Asterinidae</taxon>
        <taxon>Patiria</taxon>
    </lineage>
</organism>
<dbReference type="SUPFAM" id="SSF101898">
    <property type="entry name" value="NHL repeat"/>
    <property type="match status" value="1"/>
</dbReference>
<dbReference type="InterPro" id="IPR001298">
    <property type="entry name" value="Filamin/ABP280_rpt"/>
</dbReference>
<dbReference type="EnsemblMetazoa" id="XM_038210114.1">
    <property type="protein sequence ID" value="XP_038066042.1"/>
    <property type="gene ID" value="LOC119736103"/>
</dbReference>
<keyword evidence="4" id="KW-1185">Reference proteome</keyword>
<evidence type="ECO:0000256" key="2">
    <source>
        <dbReference type="SAM" id="MobiDB-lite"/>
    </source>
</evidence>
<dbReference type="InterPro" id="IPR011042">
    <property type="entry name" value="6-blade_b-propeller_TolB-like"/>
</dbReference>
<dbReference type="InterPro" id="IPR017868">
    <property type="entry name" value="Filamin/ABP280_repeat-like"/>
</dbReference>
<sequence length="378" mass="41556">MVSPHQLGKCPPGTAVLDMPYSLTLQTCDHHGERLTSGGYNIRADITTSSSEEPKRQGDVQDNEDGSYTVTVTPRAPEPLIVNIKICGYPLKSGMPLVIPVQDSLPFVDPPDGYKNPSGMAVDINRKAVYITDIIERVGCYVRQLKTDGSFVSTKMIKKLSLQLNNKSQLDLAVAQDGRLFALFPHSKGVVTCNYNGKSVEWWPCAEDNHQPVSITLSRADHVIVGDGDSHKLFIHQRKGEIVGRIELPKGALSAGTQNVCVDSTHDDILVVTHSEPYKILRYTINGNLVCTINLTAKTTQQAMAAESTPEGALVVSLRGRILVLAFTPDRKDIAVVKMFKTDHTYTRLAVIGDECFVAFDPAAKHLAKYSYHHRPLH</sequence>
<dbReference type="AlphaFoldDB" id="A0A914AQK3"/>
<dbReference type="Proteomes" id="UP000887568">
    <property type="component" value="Unplaced"/>
</dbReference>
<accession>A0A914AQK3</accession>
<feature type="repeat" description="Filamin" evidence="1">
    <location>
        <begin position="1"/>
        <end position="101"/>
    </location>
</feature>
<evidence type="ECO:0000313" key="3">
    <source>
        <dbReference type="EnsemblMetazoa" id="XP_038066042.1"/>
    </source>
</evidence>
<proteinExistence type="predicted"/>
<evidence type="ECO:0000313" key="4">
    <source>
        <dbReference type="Proteomes" id="UP000887568"/>
    </source>
</evidence>
<dbReference type="GeneID" id="119736103"/>
<dbReference type="SUPFAM" id="SSF81296">
    <property type="entry name" value="E set domains"/>
    <property type="match status" value="1"/>
</dbReference>
<dbReference type="Gene3D" id="2.60.40.10">
    <property type="entry name" value="Immunoglobulins"/>
    <property type="match status" value="1"/>
</dbReference>
<dbReference type="InterPro" id="IPR014756">
    <property type="entry name" value="Ig_E-set"/>
</dbReference>
<reference evidence="3" key="1">
    <citation type="submission" date="2022-11" db="UniProtKB">
        <authorList>
            <consortium name="EnsemblMetazoa"/>
        </authorList>
    </citation>
    <scope>IDENTIFICATION</scope>
</reference>
<dbReference type="Gene3D" id="2.120.10.30">
    <property type="entry name" value="TolB, C-terminal domain"/>
    <property type="match status" value="1"/>
</dbReference>
<name>A0A914AQK3_PATMI</name>
<dbReference type="Pfam" id="PF00630">
    <property type="entry name" value="Filamin"/>
    <property type="match status" value="1"/>
</dbReference>
<protein>
    <submittedName>
        <fullName evidence="3">Uncharacterized protein</fullName>
    </submittedName>
</protein>
<dbReference type="OrthoDB" id="5980679at2759"/>
<dbReference type="SMART" id="SM00557">
    <property type="entry name" value="IG_FLMN"/>
    <property type="match status" value="1"/>
</dbReference>
<dbReference type="RefSeq" id="XP_038066042.1">
    <property type="nucleotide sequence ID" value="XM_038210114.1"/>
</dbReference>
<evidence type="ECO:0000256" key="1">
    <source>
        <dbReference type="PROSITE-ProRule" id="PRU00087"/>
    </source>
</evidence>
<dbReference type="PROSITE" id="PS50194">
    <property type="entry name" value="FILAMIN_REPEAT"/>
    <property type="match status" value="1"/>
</dbReference>